<dbReference type="SMART" id="SM00473">
    <property type="entry name" value="PAN_AP"/>
    <property type="match status" value="1"/>
</dbReference>
<dbReference type="InterPro" id="IPR001480">
    <property type="entry name" value="Bulb-type_lectin_dom"/>
</dbReference>
<dbReference type="STRING" id="1590841.A0A2R6PTE6"/>
<feature type="signal peptide" evidence="15">
    <location>
        <begin position="1"/>
        <end position="24"/>
    </location>
</feature>
<dbReference type="FunFam" id="3.50.4.10:FF:000002">
    <property type="entry name" value="G-type lectin S-receptor-like serine/threonine-protein kinase"/>
    <property type="match status" value="1"/>
</dbReference>
<proteinExistence type="inferred from homology"/>
<dbReference type="Gene3D" id="3.30.200.20">
    <property type="entry name" value="Phosphorylase Kinase, domain 1"/>
    <property type="match status" value="1"/>
</dbReference>
<dbReference type="GO" id="GO:0106310">
    <property type="term" value="F:protein serine kinase activity"/>
    <property type="evidence" value="ECO:0007669"/>
    <property type="project" value="RHEA"/>
</dbReference>
<dbReference type="FunFam" id="3.30.200.20:FF:000195">
    <property type="entry name" value="G-type lectin S-receptor-like serine/threonine-protein kinase"/>
    <property type="match status" value="1"/>
</dbReference>
<keyword evidence="3 13" id="KW-0808">Transferase</keyword>
<dbReference type="GO" id="GO:0005524">
    <property type="term" value="F:ATP binding"/>
    <property type="evidence" value="ECO:0007669"/>
    <property type="project" value="UniProtKB-KW"/>
</dbReference>
<dbReference type="Gramene" id="PSR96326">
    <property type="protein sequence ID" value="PSR96326"/>
    <property type="gene ID" value="CEY00_Acc26375"/>
</dbReference>
<evidence type="ECO:0000256" key="2">
    <source>
        <dbReference type="ARBA" id="ARBA00022553"/>
    </source>
</evidence>
<evidence type="ECO:0000256" key="1">
    <source>
        <dbReference type="ARBA" id="ARBA00022527"/>
    </source>
</evidence>
<keyword evidence="1 13" id="KW-0723">Serine/threonine-protein kinase</keyword>
<dbReference type="PROSITE" id="PS00108">
    <property type="entry name" value="PROTEIN_KINASE_ST"/>
    <property type="match status" value="1"/>
</dbReference>
<dbReference type="PROSITE" id="PS50927">
    <property type="entry name" value="BULB_LECTIN"/>
    <property type="match status" value="1"/>
</dbReference>
<gene>
    <name evidence="19" type="ORF">CEY00_Acc26375</name>
</gene>
<evidence type="ECO:0000313" key="20">
    <source>
        <dbReference type="Proteomes" id="UP000241394"/>
    </source>
</evidence>
<evidence type="ECO:0000256" key="9">
    <source>
        <dbReference type="ARBA" id="ARBA00023170"/>
    </source>
</evidence>
<dbReference type="InterPro" id="IPR000858">
    <property type="entry name" value="S_locus_glycoprot_dom"/>
</dbReference>
<evidence type="ECO:0000313" key="19">
    <source>
        <dbReference type="EMBL" id="PSR96326.1"/>
    </source>
</evidence>
<keyword evidence="2" id="KW-0597">Phosphoprotein</keyword>
<comment type="similarity">
    <text evidence="13">Belongs to the protein kinase superfamily. Ser/Thr protein kinase family.</text>
</comment>
<feature type="domain" description="Protein kinase" evidence="16">
    <location>
        <begin position="496"/>
        <end position="782"/>
    </location>
</feature>
<dbReference type="InterPro" id="IPR000719">
    <property type="entry name" value="Prot_kinase_dom"/>
</dbReference>
<dbReference type="PANTHER" id="PTHR32444">
    <property type="entry name" value="BULB-TYPE LECTIN DOMAIN-CONTAINING PROTEIN"/>
    <property type="match status" value="1"/>
</dbReference>
<dbReference type="Pfam" id="PF00954">
    <property type="entry name" value="S_locus_glycop"/>
    <property type="match status" value="1"/>
</dbReference>
<evidence type="ECO:0000256" key="4">
    <source>
        <dbReference type="ARBA" id="ARBA00022729"/>
    </source>
</evidence>
<keyword evidence="14" id="KW-0472">Membrane</keyword>
<dbReference type="OMA" id="ENRQEWH"/>
<keyword evidence="6 13" id="KW-0418">Kinase</keyword>
<dbReference type="InterPro" id="IPR001245">
    <property type="entry name" value="Ser-Thr/Tyr_kinase_cat_dom"/>
</dbReference>
<dbReference type="OrthoDB" id="785331at2759"/>
<reference evidence="20" key="2">
    <citation type="journal article" date="2018" name="BMC Genomics">
        <title>A manually annotated Actinidia chinensis var. chinensis (kiwifruit) genome highlights the challenges associated with draft genomes and gene prediction in plants.</title>
        <authorList>
            <person name="Pilkington S.M."/>
            <person name="Crowhurst R."/>
            <person name="Hilario E."/>
            <person name="Nardozza S."/>
            <person name="Fraser L."/>
            <person name="Peng Y."/>
            <person name="Gunaseelan K."/>
            <person name="Simpson R."/>
            <person name="Tahir J."/>
            <person name="Deroles S.C."/>
            <person name="Templeton K."/>
            <person name="Luo Z."/>
            <person name="Davy M."/>
            <person name="Cheng C."/>
            <person name="McNeilage M."/>
            <person name="Scaglione D."/>
            <person name="Liu Y."/>
            <person name="Zhang Q."/>
            <person name="Datson P."/>
            <person name="De Silva N."/>
            <person name="Gardiner S.E."/>
            <person name="Bassett H."/>
            <person name="Chagne D."/>
            <person name="McCallum J."/>
            <person name="Dzierzon H."/>
            <person name="Deng C."/>
            <person name="Wang Y.Y."/>
            <person name="Barron L."/>
            <person name="Manako K."/>
            <person name="Bowen J."/>
            <person name="Foster T.M."/>
            <person name="Erridge Z.A."/>
            <person name="Tiffin H."/>
            <person name="Waite C.N."/>
            <person name="Davies K.M."/>
            <person name="Grierson E.P."/>
            <person name="Laing W.A."/>
            <person name="Kirk R."/>
            <person name="Chen X."/>
            <person name="Wood M."/>
            <person name="Montefiori M."/>
            <person name="Brummell D.A."/>
            <person name="Schwinn K.E."/>
            <person name="Catanach A."/>
            <person name="Fullerton C."/>
            <person name="Li D."/>
            <person name="Meiyalaghan S."/>
            <person name="Nieuwenhuizen N."/>
            <person name="Read N."/>
            <person name="Prakash R."/>
            <person name="Hunter D."/>
            <person name="Zhang H."/>
            <person name="McKenzie M."/>
            <person name="Knabel M."/>
            <person name="Harris A."/>
            <person name="Allan A.C."/>
            <person name="Gleave A."/>
            <person name="Chen A."/>
            <person name="Janssen B.J."/>
            <person name="Plunkett B."/>
            <person name="Ampomah-Dwamena C."/>
            <person name="Voogd C."/>
            <person name="Leif D."/>
            <person name="Lafferty D."/>
            <person name="Souleyre E.J.F."/>
            <person name="Varkonyi-Gasic E."/>
            <person name="Gambi F."/>
            <person name="Hanley J."/>
            <person name="Yao J.L."/>
            <person name="Cheung J."/>
            <person name="David K.M."/>
            <person name="Warren B."/>
            <person name="Marsh K."/>
            <person name="Snowden K.C."/>
            <person name="Lin-Wang K."/>
            <person name="Brian L."/>
            <person name="Martinez-Sanchez M."/>
            <person name="Wang M."/>
            <person name="Ileperuma N."/>
            <person name="Macnee N."/>
            <person name="Campin R."/>
            <person name="McAtee P."/>
            <person name="Drummond R.S.M."/>
            <person name="Espley R.V."/>
            <person name="Ireland H.S."/>
            <person name="Wu R."/>
            <person name="Atkinson R.G."/>
            <person name="Karunairetnam S."/>
            <person name="Bulley S."/>
            <person name="Chunkath S."/>
            <person name="Hanley Z."/>
            <person name="Storey R."/>
            <person name="Thrimawithana A.H."/>
            <person name="Thomson S."/>
            <person name="David C."/>
            <person name="Testolin R."/>
            <person name="Huang H."/>
            <person name="Hellens R.P."/>
            <person name="Schaffer R.J."/>
        </authorList>
    </citation>
    <scope>NUCLEOTIDE SEQUENCE [LARGE SCALE GENOMIC DNA]</scope>
    <source>
        <strain evidence="20">cv. Red5</strain>
    </source>
</reference>
<dbReference type="EC" id="2.7.11.1" evidence="13"/>
<reference evidence="19 20" key="1">
    <citation type="submission" date="2017-07" db="EMBL/GenBank/DDBJ databases">
        <title>An improved, manually edited Actinidia chinensis var. chinensis (kiwifruit) genome highlights the challenges associated with draft genomes and gene prediction in plants.</title>
        <authorList>
            <person name="Pilkington S."/>
            <person name="Crowhurst R."/>
            <person name="Hilario E."/>
            <person name="Nardozza S."/>
            <person name="Fraser L."/>
            <person name="Peng Y."/>
            <person name="Gunaseelan K."/>
            <person name="Simpson R."/>
            <person name="Tahir J."/>
            <person name="Deroles S."/>
            <person name="Templeton K."/>
            <person name="Luo Z."/>
            <person name="Davy M."/>
            <person name="Cheng C."/>
            <person name="Mcneilage M."/>
            <person name="Scaglione D."/>
            <person name="Liu Y."/>
            <person name="Zhang Q."/>
            <person name="Datson P."/>
            <person name="De Silva N."/>
            <person name="Gardiner S."/>
            <person name="Bassett H."/>
            <person name="Chagne D."/>
            <person name="Mccallum J."/>
            <person name="Dzierzon H."/>
            <person name="Deng C."/>
            <person name="Wang Y.-Y."/>
            <person name="Barron N."/>
            <person name="Manako K."/>
            <person name="Bowen J."/>
            <person name="Foster T."/>
            <person name="Erridge Z."/>
            <person name="Tiffin H."/>
            <person name="Waite C."/>
            <person name="Davies K."/>
            <person name="Grierson E."/>
            <person name="Laing W."/>
            <person name="Kirk R."/>
            <person name="Chen X."/>
            <person name="Wood M."/>
            <person name="Montefiori M."/>
            <person name="Brummell D."/>
            <person name="Schwinn K."/>
            <person name="Catanach A."/>
            <person name="Fullerton C."/>
            <person name="Li D."/>
            <person name="Meiyalaghan S."/>
            <person name="Nieuwenhuizen N."/>
            <person name="Read N."/>
            <person name="Prakash R."/>
            <person name="Hunter D."/>
            <person name="Zhang H."/>
            <person name="Mckenzie M."/>
            <person name="Knabel M."/>
            <person name="Harris A."/>
            <person name="Allan A."/>
            <person name="Chen A."/>
            <person name="Janssen B."/>
            <person name="Plunkett B."/>
            <person name="Dwamena C."/>
            <person name="Voogd C."/>
            <person name="Leif D."/>
            <person name="Lafferty D."/>
            <person name="Souleyre E."/>
            <person name="Varkonyi-Gasic E."/>
            <person name="Gambi F."/>
            <person name="Hanley J."/>
            <person name="Yao J.-L."/>
            <person name="Cheung J."/>
            <person name="David K."/>
            <person name="Warren B."/>
            <person name="Marsh K."/>
            <person name="Snowden K."/>
            <person name="Lin-Wang K."/>
            <person name="Brian L."/>
            <person name="Martinez-Sanchez M."/>
            <person name="Wang M."/>
            <person name="Ileperuma N."/>
            <person name="Macnee N."/>
            <person name="Campin R."/>
            <person name="Mcatee P."/>
            <person name="Drummond R."/>
            <person name="Espley R."/>
            <person name="Ireland H."/>
            <person name="Wu R."/>
            <person name="Atkinson R."/>
            <person name="Karunairetnam S."/>
            <person name="Bulley S."/>
            <person name="Chunkath S."/>
            <person name="Hanley Z."/>
            <person name="Storey R."/>
            <person name="Thrimawithana A."/>
            <person name="Thomson S."/>
            <person name="David C."/>
            <person name="Testolin R."/>
        </authorList>
    </citation>
    <scope>NUCLEOTIDE SEQUENCE [LARGE SCALE GENOMIC DNA]</scope>
    <source>
        <strain evidence="20">cv. Red5</strain>
        <tissue evidence="19">Young leaf</tissue>
    </source>
</reference>
<evidence type="ECO:0000256" key="15">
    <source>
        <dbReference type="SAM" id="SignalP"/>
    </source>
</evidence>
<keyword evidence="14" id="KW-1133">Transmembrane helix</keyword>
<keyword evidence="20" id="KW-1185">Reference proteome</keyword>
<dbReference type="InterPro" id="IPR024171">
    <property type="entry name" value="SRK-like_kinase"/>
</dbReference>
<keyword evidence="9 19" id="KW-0675">Receptor</keyword>
<dbReference type="Pfam" id="PF01453">
    <property type="entry name" value="B_lectin"/>
    <property type="match status" value="1"/>
</dbReference>
<dbReference type="InterPro" id="IPR011009">
    <property type="entry name" value="Kinase-like_dom_sf"/>
</dbReference>
<keyword evidence="7 13" id="KW-0067">ATP-binding</keyword>
<name>A0A2R6PTE6_ACTCC</name>
<dbReference type="InterPro" id="IPR008271">
    <property type="entry name" value="Ser/Thr_kinase_AS"/>
</dbReference>
<evidence type="ECO:0000256" key="12">
    <source>
        <dbReference type="ARBA" id="ARBA00048679"/>
    </source>
</evidence>
<dbReference type="PROSITE" id="PS50011">
    <property type="entry name" value="PROTEIN_KINASE_DOM"/>
    <property type="match status" value="1"/>
</dbReference>
<evidence type="ECO:0000259" key="18">
    <source>
        <dbReference type="PROSITE" id="PS50948"/>
    </source>
</evidence>
<dbReference type="GO" id="GO:0048544">
    <property type="term" value="P:recognition of pollen"/>
    <property type="evidence" value="ECO:0007669"/>
    <property type="project" value="InterPro"/>
</dbReference>
<feature type="chain" id="PRO_5015326482" description="Receptor-like serine/threonine-protein kinase" evidence="15">
    <location>
        <begin position="25"/>
        <end position="814"/>
    </location>
</feature>
<dbReference type="Gene3D" id="3.50.4.10">
    <property type="entry name" value="Hepatocyte Growth Factor"/>
    <property type="match status" value="1"/>
</dbReference>
<dbReference type="FunFam" id="1.10.510.10:FF:000060">
    <property type="entry name" value="G-type lectin S-receptor-like serine/threonine-protein kinase"/>
    <property type="match status" value="1"/>
</dbReference>
<evidence type="ECO:0000256" key="14">
    <source>
        <dbReference type="SAM" id="Phobius"/>
    </source>
</evidence>
<dbReference type="Pfam" id="PF07714">
    <property type="entry name" value="PK_Tyr_Ser-Thr"/>
    <property type="match status" value="1"/>
</dbReference>
<feature type="transmembrane region" description="Helical" evidence="14">
    <location>
        <begin position="433"/>
        <end position="456"/>
    </location>
</feature>
<sequence>MGDSAVRLLLCSTIFFSISIPSKSIPDSITPNRTVTANETLVSSQGNFELGFFNKSKNWYLGIWYKKISPGTVVWVANRVVPLTDPSGVLRIVNPGILVLLNSSGTLIWSSNSSTLVLNPIAKLLDSGNLVVKDQNEPDPENFLWQSFDYPSDNFLPGMKFGKNLKTGLDRYFTSWKSSEDPSPGDFTYRLDPSGDPQLIMRSGDVVKFRSGPWNGLRFSGFPQMGPNTVYAFGFVFNQEEVYYYFTLVNDSIVTRLVLNPNGQIQRFAWVDRTRGWVLYSSAQTDNCDTYALCGAYGTCTINRSPPCGCLKGFEAKFQQDWDKADWSNGCVRMTPLDCRKDDFVKYSGIKLPDTRYTWVNKSMDLRECRRTCLEKCNCTAYTNYDIRGGGSGCLIWFGDLIDIREYDENGQDLYMRMAASEIGSSAKEKGGVIAASVVSSVGVLILGLSMVYWLCKRKQGKIKSSIRGYTSMSQKDELELPLFELATIVNATDNFSEDNKLGEGGFGPVYKGILMGGQEIAVKRLSNNSKQGLDEFKNEVVYIAKLQHRNLVKLLGCCIEGEEKMLIYEHMPNKSLDCFIFDGKRSVLLDWPQRFNIIMGIARGLLYLHQDSRLTIIHRDLKAENVLLDSEMNPKISDFGIARSFIGSETEANTKKVVGTHGYISPEYAVHGVYSMKSDVFSFGVLVLEILSGKRNRGFHHPDNDLNLLGHAWKLYVQGSPLELIDPSIRGSWPTECELLRCVHVGLLCVQQSREDRPSMATVAVMLGGEGSLPRPKQPAFFTEASPVGADSSSSKHEAFSGFESIITEVEGR</sequence>
<dbReference type="InterPro" id="IPR036426">
    <property type="entry name" value="Bulb-type_lectin_dom_sf"/>
</dbReference>
<dbReference type="InterPro" id="IPR003609">
    <property type="entry name" value="Pan_app"/>
</dbReference>
<dbReference type="PIRSF" id="PIRSF000641">
    <property type="entry name" value="SRK"/>
    <property type="match status" value="1"/>
</dbReference>
<dbReference type="SUPFAM" id="SSF51110">
    <property type="entry name" value="alpha-D-mannose-specific plant lectins"/>
    <property type="match status" value="1"/>
</dbReference>
<organism evidence="19 20">
    <name type="scientific">Actinidia chinensis var. chinensis</name>
    <name type="common">Chinese soft-hair kiwi</name>
    <dbReference type="NCBI Taxonomy" id="1590841"/>
    <lineage>
        <taxon>Eukaryota</taxon>
        <taxon>Viridiplantae</taxon>
        <taxon>Streptophyta</taxon>
        <taxon>Embryophyta</taxon>
        <taxon>Tracheophyta</taxon>
        <taxon>Spermatophyta</taxon>
        <taxon>Magnoliopsida</taxon>
        <taxon>eudicotyledons</taxon>
        <taxon>Gunneridae</taxon>
        <taxon>Pentapetalae</taxon>
        <taxon>asterids</taxon>
        <taxon>Ericales</taxon>
        <taxon>Actinidiaceae</taxon>
        <taxon>Actinidia</taxon>
    </lineage>
</organism>
<dbReference type="Proteomes" id="UP000241394">
    <property type="component" value="Chromosome LG23"/>
</dbReference>
<evidence type="ECO:0000256" key="10">
    <source>
        <dbReference type="ARBA" id="ARBA00023180"/>
    </source>
</evidence>
<dbReference type="Gene3D" id="2.90.10.10">
    <property type="entry name" value="Bulb-type lectin domain"/>
    <property type="match status" value="1"/>
</dbReference>
<keyword evidence="5 13" id="KW-0547">Nucleotide-binding</keyword>
<keyword evidence="10" id="KW-0325">Glycoprotein</keyword>
<dbReference type="Gene3D" id="1.10.510.10">
    <property type="entry name" value="Transferase(Phosphotransferase) domain 1"/>
    <property type="match status" value="1"/>
</dbReference>
<dbReference type="PANTHER" id="PTHR32444:SF235">
    <property type="entry name" value="OS01G0783900 PROTEIN"/>
    <property type="match status" value="1"/>
</dbReference>
<comment type="catalytic activity">
    <reaction evidence="12 13">
        <text>L-seryl-[protein] + ATP = O-phospho-L-seryl-[protein] + ADP + H(+)</text>
        <dbReference type="Rhea" id="RHEA:17989"/>
        <dbReference type="Rhea" id="RHEA-COMP:9863"/>
        <dbReference type="Rhea" id="RHEA-COMP:11604"/>
        <dbReference type="ChEBI" id="CHEBI:15378"/>
        <dbReference type="ChEBI" id="CHEBI:29999"/>
        <dbReference type="ChEBI" id="CHEBI:30616"/>
        <dbReference type="ChEBI" id="CHEBI:83421"/>
        <dbReference type="ChEBI" id="CHEBI:456216"/>
        <dbReference type="EC" id="2.7.11.1"/>
    </reaction>
</comment>
<keyword evidence="14" id="KW-0812">Transmembrane</keyword>
<dbReference type="SMART" id="SM00108">
    <property type="entry name" value="B_lectin"/>
    <property type="match status" value="1"/>
</dbReference>
<dbReference type="InParanoid" id="A0A2R6PTE6"/>
<dbReference type="SMART" id="SM00220">
    <property type="entry name" value="S_TKc"/>
    <property type="match status" value="1"/>
</dbReference>
<evidence type="ECO:0000256" key="13">
    <source>
        <dbReference type="PIRNR" id="PIRNR000641"/>
    </source>
</evidence>
<evidence type="ECO:0000256" key="6">
    <source>
        <dbReference type="ARBA" id="ARBA00022777"/>
    </source>
</evidence>
<dbReference type="CDD" id="cd14066">
    <property type="entry name" value="STKc_IRAK"/>
    <property type="match status" value="1"/>
</dbReference>
<dbReference type="CDD" id="cd00028">
    <property type="entry name" value="B_lectin"/>
    <property type="match status" value="1"/>
</dbReference>
<dbReference type="GO" id="GO:0030246">
    <property type="term" value="F:carbohydrate binding"/>
    <property type="evidence" value="ECO:0007669"/>
    <property type="project" value="UniProtKB-KW"/>
</dbReference>
<comment type="caution">
    <text evidence="19">The sequence shown here is derived from an EMBL/GenBank/DDBJ whole genome shotgun (WGS) entry which is preliminary data.</text>
</comment>
<keyword evidence="8" id="KW-1015">Disulfide bond</keyword>
<feature type="domain" description="Bulb-type lectin" evidence="17">
    <location>
        <begin position="26"/>
        <end position="145"/>
    </location>
</feature>
<evidence type="ECO:0000256" key="5">
    <source>
        <dbReference type="ARBA" id="ARBA00022741"/>
    </source>
</evidence>
<protein>
    <recommendedName>
        <fullName evidence="13">Receptor-like serine/threonine-protein kinase</fullName>
        <ecNumber evidence="13">2.7.11.1</ecNumber>
    </recommendedName>
</protein>
<evidence type="ECO:0000256" key="8">
    <source>
        <dbReference type="ARBA" id="ARBA00023157"/>
    </source>
</evidence>
<dbReference type="FunFam" id="2.90.10.10:FF:000004">
    <property type="entry name" value="G-type lectin S-receptor-like serine/threonine-protein kinase"/>
    <property type="match status" value="1"/>
</dbReference>
<keyword evidence="4 15" id="KW-0732">Signal</keyword>
<evidence type="ECO:0000256" key="11">
    <source>
        <dbReference type="ARBA" id="ARBA00047899"/>
    </source>
</evidence>
<evidence type="ECO:0000259" key="16">
    <source>
        <dbReference type="PROSITE" id="PS50011"/>
    </source>
</evidence>
<evidence type="ECO:0000259" key="17">
    <source>
        <dbReference type="PROSITE" id="PS50927"/>
    </source>
</evidence>
<dbReference type="SUPFAM" id="SSF56112">
    <property type="entry name" value="Protein kinase-like (PK-like)"/>
    <property type="match status" value="1"/>
</dbReference>
<dbReference type="GO" id="GO:0004674">
    <property type="term" value="F:protein serine/threonine kinase activity"/>
    <property type="evidence" value="ECO:0007669"/>
    <property type="project" value="UniProtKB-KW"/>
</dbReference>
<dbReference type="AlphaFoldDB" id="A0A2R6PTE6"/>
<dbReference type="Pfam" id="PF08276">
    <property type="entry name" value="PAN_2"/>
    <property type="match status" value="1"/>
</dbReference>
<evidence type="ECO:0000256" key="7">
    <source>
        <dbReference type="ARBA" id="ARBA00022840"/>
    </source>
</evidence>
<dbReference type="PROSITE" id="PS50948">
    <property type="entry name" value="PAN"/>
    <property type="match status" value="1"/>
</dbReference>
<feature type="domain" description="Apple" evidence="18">
    <location>
        <begin position="339"/>
        <end position="419"/>
    </location>
</feature>
<evidence type="ECO:0000256" key="3">
    <source>
        <dbReference type="ARBA" id="ARBA00022679"/>
    </source>
</evidence>
<comment type="catalytic activity">
    <reaction evidence="11 13">
        <text>L-threonyl-[protein] + ATP = O-phospho-L-threonyl-[protein] + ADP + H(+)</text>
        <dbReference type="Rhea" id="RHEA:46608"/>
        <dbReference type="Rhea" id="RHEA-COMP:11060"/>
        <dbReference type="Rhea" id="RHEA-COMP:11605"/>
        <dbReference type="ChEBI" id="CHEBI:15378"/>
        <dbReference type="ChEBI" id="CHEBI:30013"/>
        <dbReference type="ChEBI" id="CHEBI:30616"/>
        <dbReference type="ChEBI" id="CHEBI:61977"/>
        <dbReference type="ChEBI" id="CHEBI:456216"/>
        <dbReference type="EC" id="2.7.11.1"/>
    </reaction>
</comment>
<accession>A0A2R6PTE6</accession>
<keyword evidence="19" id="KW-0430">Lectin</keyword>
<dbReference type="CDD" id="cd01098">
    <property type="entry name" value="PAN_AP_plant"/>
    <property type="match status" value="1"/>
</dbReference>
<dbReference type="EMBL" id="NKQK01000023">
    <property type="protein sequence ID" value="PSR96326.1"/>
    <property type="molecule type" value="Genomic_DNA"/>
</dbReference>